<name>A0A7Z7QPH0_STASC</name>
<dbReference type="Proteomes" id="UP000572988">
    <property type="component" value="Unassembled WGS sequence"/>
</dbReference>
<evidence type="ECO:0000313" key="4">
    <source>
        <dbReference type="Proteomes" id="UP000264146"/>
    </source>
</evidence>
<evidence type="ECO:0000313" key="1">
    <source>
        <dbReference type="EMBL" id="CAD7359393.1"/>
    </source>
</evidence>
<dbReference type="EMBL" id="POVK01000062">
    <property type="protein sequence ID" value="NHA35129.1"/>
    <property type="molecule type" value="Genomic_DNA"/>
</dbReference>
<reference evidence="2 5" key="1">
    <citation type="submission" date="2018-01" db="EMBL/GenBank/DDBJ databases">
        <title>Complete genome sequence of Staphylococcus Scheliferi isolated from human.</title>
        <authorList>
            <person name="Abouelkhair M.A."/>
            <person name="Bemis D.A."/>
            <person name="Kania S.A."/>
        </authorList>
    </citation>
    <scope>NUCLEOTIDE SEQUENCE [LARGE SCALE GENOMIC DNA]</scope>
    <source>
        <strain evidence="2 5">ATCC 43808</strain>
    </source>
</reference>
<reference evidence="1 4" key="3">
    <citation type="submission" date="2020-11" db="EMBL/GenBank/DDBJ databases">
        <authorList>
            <consortium name="Pathogen Informatics"/>
        </authorList>
    </citation>
    <scope>NUCLEOTIDE SEQUENCE [LARGE SCALE GENOMIC DNA]</scope>
    <source>
        <strain evidence="1 4">NCTC12218</strain>
    </source>
</reference>
<organism evidence="3">
    <name type="scientific">Staphylococcus schleiferi</name>
    <dbReference type="NCBI Taxonomy" id="1295"/>
    <lineage>
        <taxon>Bacteria</taxon>
        <taxon>Bacillati</taxon>
        <taxon>Bacillota</taxon>
        <taxon>Bacilli</taxon>
        <taxon>Bacillales</taxon>
        <taxon>Staphylococcaceae</taxon>
        <taxon>Staphylococcus</taxon>
    </lineage>
</organism>
<gene>
    <name evidence="2" type="ORF">C1O36_11755</name>
    <name evidence="3" type="ORF">NCTC12218_01037</name>
</gene>
<dbReference type="GeneID" id="93789745"/>
<evidence type="ECO:0000313" key="5">
    <source>
        <dbReference type="Proteomes" id="UP000572988"/>
    </source>
</evidence>
<evidence type="ECO:0000313" key="3">
    <source>
        <dbReference type="EMBL" id="SUM88259.1"/>
    </source>
</evidence>
<dbReference type="Proteomes" id="UP000264146">
    <property type="component" value="Chromosome"/>
</dbReference>
<reference evidence="3" key="2">
    <citation type="submission" date="2018-06" db="EMBL/GenBank/DDBJ databases">
        <authorList>
            <consortium name="Pathogen Informatics"/>
            <person name="Doyle S."/>
        </authorList>
    </citation>
    <scope>NUCLEOTIDE SEQUENCE [LARGE SCALE GENOMIC DNA]</scope>
    <source>
        <strain evidence="3">NCTC12218</strain>
    </source>
</reference>
<dbReference type="AlphaFoldDB" id="A0A7Z7QPH0"/>
<proteinExistence type="predicted"/>
<sequence length="132" mass="15603">MNTTQFIIYSENDVKKVAENIALFQDKEYGVDINVKEIIDELMNKGRCDIAYTELDNEEGEIQVYIDFKNFRLVREITFYELPLPMMIKEVQDLESIEEMILESESLNFDELVSCIVDYDELNIEELKRLTL</sequence>
<protein>
    <submittedName>
        <fullName evidence="3">Uncharacterized protein</fullName>
    </submittedName>
</protein>
<accession>A0A7Z7QPH0</accession>
<dbReference type="RefSeq" id="WP_016425435.1">
    <property type="nucleotide sequence ID" value="NZ_CABKRV010000001.1"/>
</dbReference>
<evidence type="ECO:0000313" key="2">
    <source>
        <dbReference type="EMBL" id="NHA35129.1"/>
    </source>
</evidence>
<dbReference type="EMBL" id="LR962863">
    <property type="protein sequence ID" value="CAD7359393.1"/>
    <property type="molecule type" value="Genomic_DNA"/>
</dbReference>
<dbReference type="EMBL" id="UHEF01000001">
    <property type="protein sequence ID" value="SUM88259.1"/>
    <property type="molecule type" value="Genomic_DNA"/>
</dbReference>
<keyword evidence="5" id="KW-1185">Reference proteome</keyword>